<dbReference type="EMBL" id="LS974618">
    <property type="protein sequence ID" value="CAG7895856.1"/>
    <property type="molecule type" value="Genomic_DNA"/>
</dbReference>
<sequence>GSLIAHRTSAPPPPWGALVLYFNWSHWSSSCWQGDLLLLEGPAADDSAGHP</sequence>
<evidence type="ECO:0000313" key="1">
    <source>
        <dbReference type="EMBL" id="CAG7895856.1"/>
    </source>
</evidence>
<protein>
    <submittedName>
        <fullName evidence="1">Uncharacterized protein</fullName>
    </submittedName>
</protein>
<reference evidence="1 2" key="1">
    <citation type="submission" date="2021-07" db="EMBL/GenBank/DDBJ databases">
        <authorList>
            <consortium name="Genoscope - CEA"/>
            <person name="William W."/>
        </authorList>
    </citation>
    <scope>NUCLEOTIDE SEQUENCE [LARGE SCALE GENOMIC DNA]</scope>
</reference>
<dbReference type="Proteomes" id="UP000694005">
    <property type="component" value="Chromosome A02"/>
</dbReference>
<proteinExistence type="predicted"/>
<dbReference type="AlphaFoldDB" id="A0A8D9M2F9"/>
<feature type="non-terminal residue" evidence="1">
    <location>
        <position position="1"/>
    </location>
</feature>
<organism evidence="1 2">
    <name type="scientific">Brassica campestris</name>
    <name type="common">Field mustard</name>
    <dbReference type="NCBI Taxonomy" id="3711"/>
    <lineage>
        <taxon>Eukaryota</taxon>
        <taxon>Viridiplantae</taxon>
        <taxon>Streptophyta</taxon>
        <taxon>Embryophyta</taxon>
        <taxon>Tracheophyta</taxon>
        <taxon>Spermatophyta</taxon>
        <taxon>Magnoliopsida</taxon>
        <taxon>eudicotyledons</taxon>
        <taxon>Gunneridae</taxon>
        <taxon>Pentapetalae</taxon>
        <taxon>rosids</taxon>
        <taxon>malvids</taxon>
        <taxon>Brassicales</taxon>
        <taxon>Brassicaceae</taxon>
        <taxon>Brassiceae</taxon>
        <taxon>Brassica</taxon>
    </lineage>
</organism>
<gene>
    <name evidence="1" type="ORF">BRAPAZ1V2_A02P48080.2</name>
</gene>
<name>A0A8D9M2F9_BRACM</name>
<dbReference type="Gramene" id="A02p48080.2_BraZ1">
    <property type="protein sequence ID" value="A02p48080.2_BraZ1.CDS.1"/>
    <property type="gene ID" value="A02g48080.2_BraZ1"/>
</dbReference>
<accession>A0A8D9M2F9</accession>
<feature type="non-terminal residue" evidence="1">
    <location>
        <position position="51"/>
    </location>
</feature>
<evidence type="ECO:0000313" key="2">
    <source>
        <dbReference type="Proteomes" id="UP000694005"/>
    </source>
</evidence>